<keyword evidence="13" id="KW-0342">GTP-binding</keyword>
<keyword evidence="4" id="KW-0934">Plastid</keyword>
<dbReference type="PANTHER" id="PTHR10903:SF137">
    <property type="entry name" value="P-LOOP CONTAINING NUCLEOSIDE TRIPHOSPHATE HYDROLASES SUPERFAMILY PROTEIN"/>
    <property type="match status" value="1"/>
</dbReference>
<protein>
    <submittedName>
        <fullName evidence="20">Translocase of chloroplast 159</fullName>
    </submittedName>
</protein>
<feature type="compositionally biased region" description="Polar residues" evidence="17">
    <location>
        <begin position="49"/>
        <end position="64"/>
    </location>
</feature>
<dbReference type="GO" id="GO:0045036">
    <property type="term" value="P:protein targeting to chloroplast"/>
    <property type="evidence" value="ECO:0007669"/>
    <property type="project" value="InterPro"/>
</dbReference>
<keyword evidence="7" id="KW-0547">Nucleotide-binding</keyword>
<sequence length="1093" mass="120037">MESITESSKPPSHVSNPRKPSLSPSFSFPIRAPLTLDDDSSDFEPNDNEFGNTSSSEDSGNESETTSERPGRPFVAHSYDNKSLESGSEGETENQNPKWVRPIAKLSWDDDDDGSDLVGSEVEYGDSLFESIGVVEKIGIAPRIKVLGAEEEEEEEEEKGVDENGFMGFEEGDKFEDFNVVVVNEDSNGSELLKEEKGVEDCCPKEDCYAVEEEPVVCQSRNDNSLSLDIDVMLEREMNTDIGLDRAEDKSVDDVVEFVGDEHDFRRFEMSKQAEEPAETGKCDFSEVIEVDGYENALYSDSSLDHSVKLGADFEEGCDEEEEIEGGKRSSVSDAEDLISGSSEVTKPIMNEIDTDGDGEGQDSYDSATLMAILDAATSANGSGVLTVDDSSQKLAPQQTLTPLELRVEDEPEDNLSADEKKKIKKMQLLRVNFLRLVHRLGISLEDSVVNKVLDGLVLAFGEHNGYFVALESAKRMALDLEAEKESDLDFCLNILVLGKSGVGKSATINFIFGEKKAAIHAFEPATNSLKEIVGTIEGVKIKILDTPGLKIPAIEQAANQKILAAISKFMKKSPPDVVLYVDRLDTETGDNDLPMLKSITKSLGSEIWQKTIVTLTHSASSPPDGPLGLPLSHDIFVARKSRAVLQSISRAAGNKHLLNPSFMCPVALVENSPLFSQDSLMRSQLLLLCYSRKVLSEASSLSPLEISSDWRKFIGLPVSYLLPSHPHPNHGDTFDSYIEFGDLCDSESENEDEDEYDKLPPFRPLLKSQVAKLNKEQRKAYFEEYDYRVKLFERKQRKEALKRLREIKNKGKDGANVGHDIGDDGEEGDENFNPAAESLPLSFDGDDHAYRYRSLVPGSKLLVGPVVQTHGWDHDCGWDGVSMERDFAVAGRLPAAFHVQITKDKNELNVHLDSSISLKHGEKGSTLARLYVETFGTQLGYILRGETKVRSFLDENVAAGLKIEDQIAVGKRLLLAAGAGAVQYNGEAACGANFEVRLKDEDFPVRQDEQSSLGLCLMKWRGCKALTAVVESRFAIGGSSKMVVSFGLNNERRGRISIKTSSSDQLQITLAGILPVLVSIIGSICCGFGAQN</sequence>
<keyword evidence="5 18" id="KW-0812">Transmembrane</keyword>
<dbReference type="Proteomes" id="UP000030645">
    <property type="component" value="Unassembled WGS sequence"/>
</dbReference>
<evidence type="ECO:0000256" key="2">
    <source>
        <dbReference type="ARBA" id="ARBA00022448"/>
    </source>
</evidence>
<dbReference type="InterPro" id="IPR024283">
    <property type="entry name" value="TOC159_MAD"/>
</dbReference>
<dbReference type="GO" id="GO:0009707">
    <property type="term" value="C:chloroplast outer membrane"/>
    <property type="evidence" value="ECO:0007669"/>
    <property type="project" value="UniProtKB-SubCell"/>
</dbReference>
<evidence type="ECO:0000256" key="4">
    <source>
        <dbReference type="ARBA" id="ARBA00022640"/>
    </source>
</evidence>
<evidence type="ECO:0000256" key="6">
    <source>
        <dbReference type="ARBA" id="ARBA00022723"/>
    </source>
</evidence>
<keyword evidence="14 18" id="KW-0472">Membrane</keyword>
<feature type="compositionally biased region" description="Polar residues" evidence="17">
    <location>
        <begin position="1"/>
        <end position="15"/>
    </location>
</feature>
<keyword evidence="21" id="KW-1185">Reference proteome</keyword>
<gene>
    <name evidence="20" type="ORF">L484_023523</name>
</gene>
<dbReference type="InterPro" id="IPR006703">
    <property type="entry name" value="G_AIG1"/>
</dbReference>
<evidence type="ECO:0000313" key="20">
    <source>
        <dbReference type="EMBL" id="EXB74781.1"/>
    </source>
</evidence>
<feature type="transmembrane region" description="Helical" evidence="18">
    <location>
        <begin position="1069"/>
        <end position="1091"/>
    </location>
</feature>
<evidence type="ECO:0000256" key="10">
    <source>
        <dbReference type="ARBA" id="ARBA00022842"/>
    </source>
</evidence>
<dbReference type="GO" id="GO:0046872">
    <property type="term" value="F:metal ion binding"/>
    <property type="evidence" value="ECO:0007669"/>
    <property type="project" value="UniProtKB-KW"/>
</dbReference>
<feature type="region of interest" description="Disordered" evidence="17">
    <location>
        <begin position="1"/>
        <end position="101"/>
    </location>
</feature>
<evidence type="ECO:0000256" key="1">
    <source>
        <dbReference type="ARBA" id="ARBA00001946"/>
    </source>
</evidence>
<evidence type="ECO:0000256" key="9">
    <source>
        <dbReference type="ARBA" id="ARBA00022805"/>
    </source>
</evidence>
<dbReference type="InterPro" id="IPR027417">
    <property type="entry name" value="P-loop_NTPase"/>
</dbReference>
<dbReference type="KEGG" id="mnt:21406284"/>
<comment type="subcellular location">
    <subcellularLocation>
        <location evidence="15">Plastid</location>
        <location evidence="15">Chloroplast outer membrane</location>
        <topology evidence="15">Single-pass membrane protein</topology>
    </subcellularLocation>
</comment>
<evidence type="ECO:0000256" key="13">
    <source>
        <dbReference type="ARBA" id="ARBA00023134"/>
    </source>
</evidence>
<dbReference type="Pfam" id="PF04548">
    <property type="entry name" value="AIG1"/>
    <property type="match status" value="1"/>
</dbReference>
<feature type="compositionally biased region" description="Acidic residues" evidence="17">
    <location>
        <begin position="36"/>
        <end position="47"/>
    </location>
</feature>
<dbReference type="AlphaFoldDB" id="W9REY6"/>
<reference evidence="21" key="1">
    <citation type="submission" date="2013-01" db="EMBL/GenBank/DDBJ databases">
        <title>Draft Genome Sequence of a Mulberry Tree, Morus notabilis C.K. Schneid.</title>
        <authorList>
            <person name="He N."/>
            <person name="Zhao S."/>
        </authorList>
    </citation>
    <scope>NUCLEOTIDE SEQUENCE</scope>
</reference>
<evidence type="ECO:0000256" key="8">
    <source>
        <dbReference type="ARBA" id="ARBA00022801"/>
    </source>
</evidence>
<comment type="cofactor">
    <cofactor evidence="1">
        <name>Mg(2+)</name>
        <dbReference type="ChEBI" id="CHEBI:18420"/>
    </cofactor>
</comment>
<feature type="region of interest" description="Disordered" evidence="17">
    <location>
        <begin position="813"/>
        <end position="838"/>
    </location>
</feature>
<dbReference type="NCBIfam" id="TIGR00993">
    <property type="entry name" value="3a0901s04IAP86"/>
    <property type="match status" value="1"/>
</dbReference>
<keyword evidence="11" id="KW-0653">Protein transport</keyword>
<evidence type="ECO:0000256" key="15">
    <source>
        <dbReference type="ARBA" id="ARBA00023766"/>
    </source>
</evidence>
<dbReference type="EMBL" id="KE344659">
    <property type="protein sequence ID" value="EXB74781.1"/>
    <property type="molecule type" value="Genomic_DNA"/>
</dbReference>
<evidence type="ECO:0000256" key="16">
    <source>
        <dbReference type="ARBA" id="ARBA00023775"/>
    </source>
</evidence>
<dbReference type="PROSITE" id="PS51720">
    <property type="entry name" value="G_AIG1"/>
    <property type="match status" value="1"/>
</dbReference>
<evidence type="ECO:0000256" key="18">
    <source>
        <dbReference type="SAM" id="Phobius"/>
    </source>
</evidence>
<dbReference type="Pfam" id="PF11886">
    <property type="entry name" value="TOC159_MAD"/>
    <property type="match status" value="1"/>
</dbReference>
<dbReference type="InterPro" id="IPR045058">
    <property type="entry name" value="GIMA/IAN/Toc"/>
</dbReference>
<feature type="region of interest" description="Disordered" evidence="17">
    <location>
        <begin position="149"/>
        <end position="168"/>
    </location>
</feature>
<feature type="compositionally biased region" description="Acidic residues" evidence="17">
    <location>
        <begin position="149"/>
        <end position="160"/>
    </location>
</feature>
<keyword evidence="2" id="KW-0813">Transport</keyword>
<dbReference type="OrthoDB" id="8954335at2759"/>
<dbReference type="eggNOG" id="ENOG502QR60">
    <property type="taxonomic scope" value="Eukaryota"/>
</dbReference>
<keyword evidence="12 18" id="KW-1133">Transmembrane helix</keyword>
<evidence type="ECO:0000256" key="5">
    <source>
        <dbReference type="ARBA" id="ARBA00022692"/>
    </source>
</evidence>
<comment type="similarity">
    <text evidence="16">Belongs to the TRAFAC class TrmE-Era-EngA-EngB-Septin-like GTPase superfamily. AIG1/Toc34/Toc159-like paraseptin GTPase family. TOC159 subfamily.</text>
</comment>
<feature type="domain" description="AIG1-type G" evidence="19">
    <location>
        <begin position="490"/>
        <end position="710"/>
    </location>
</feature>
<evidence type="ECO:0000256" key="7">
    <source>
        <dbReference type="ARBA" id="ARBA00022741"/>
    </source>
</evidence>
<keyword evidence="3" id="KW-0150">Chloroplast</keyword>
<evidence type="ECO:0000256" key="14">
    <source>
        <dbReference type="ARBA" id="ARBA00023136"/>
    </source>
</evidence>
<dbReference type="InterPro" id="IPR005690">
    <property type="entry name" value="Toc86_159"/>
</dbReference>
<keyword evidence="8" id="KW-0378">Hydrolase</keyword>
<accession>W9REY6</accession>
<name>W9REY6_9ROSA</name>
<evidence type="ECO:0000256" key="12">
    <source>
        <dbReference type="ARBA" id="ARBA00022989"/>
    </source>
</evidence>
<keyword evidence="6" id="KW-0479">Metal-binding</keyword>
<dbReference type="PANTHER" id="PTHR10903">
    <property type="entry name" value="GTPASE, IMAP FAMILY MEMBER-RELATED"/>
    <property type="match status" value="1"/>
</dbReference>
<evidence type="ECO:0000256" key="17">
    <source>
        <dbReference type="SAM" id="MobiDB-lite"/>
    </source>
</evidence>
<evidence type="ECO:0000256" key="3">
    <source>
        <dbReference type="ARBA" id="ARBA00022528"/>
    </source>
</evidence>
<dbReference type="GO" id="GO:0003924">
    <property type="term" value="F:GTPase activity"/>
    <property type="evidence" value="ECO:0007669"/>
    <property type="project" value="InterPro"/>
</dbReference>
<dbReference type="Gene3D" id="3.40.50.300">
    <property type="entry name" value="P-loop containing nucleotide triphosphate hydrolases"/>
    <property type="match status" value="1"/>
</dbReference>
<dbReference type="STRING" id="981085.W9REY6"/>
<keyword evidence="10" id="KW-0460">Magnesium</keyword>
<evidence type="ECO:0000259" key="19">
    <source>
        <dbReference type="PROSITE" id="PS51720"/>
    </source>
</evidence>
<dbReference type="SUPFAM" id="SSF52540">
    <property type="entry name" value="P-loop containing nucleoside triphosphate hydrolases"/>
    <property type="match status" value="1"/>
</dbReference>
<dbReference type="GO" id="GO:0015031">
    <property type="term" value="P:protein transport"/>
    <property type="evidence" value="ECO:0007669"/>
    <property type="project" value="UniProtKB-KW"/>
</dbReference>
<keyword evidence="9" id="KW-1002">Plastid outer membrane</keyword>
<evidence type="ECO:0000313" key="21">
    <source>
        <dbReference type="Proteomes" id="UP000030645"/>
    </source>
</evidence>
<evidence type="ECO:0000256" key="11">
    <source>
        <dbReference type="ARBA" id="ARBA00022927"/>
    </source>
</evidence>
<dbReference type="GO" id="GO:0005525">
    <property type="term" value="F:GTP binding"/>
    <property type="evidence" value="ECO:0007669"/>
    <property type="project" value="UniProtKB-KW"/>
</dbReference>
<proteinExistence type="inferred from homology"/>
<organism evidence="20 21">
    <name type="scientific">Morus notabilis</name>
    <dbReference type="NCBI Taxonomy" id="981085"/>
    <lineage>
        <taxon>Eukaryota</taxon>
        <taxon>Viridiplantae</taxon>
        <taxon>Streptophyta</taxon>
        <taxon>Embryophyta</taxon>
        <taxon>Tracheophyta</taxon>
        <taxon>Spermatophyta</taxon>
        <taxon>Magnoliopsida</taxon>
        <taxon>eudicotyledons</taxon>
        <taxon>Gunneridae</taxon>
        <taxon>Pentapetalae</taxon>
        <taxon>rosids</taxon>
        <taxon>fabids</taxon>
        <taxon>Rosales</taxon>
        <taxon>Moraceae</taxon>
        <taxon>Moreae</taxon>
        <taxon>Morus</taxon>
    </lineage>
</organism>